<evidence type="ECO:0000313" key="2">
    <source>
        <dbReference type="Proteomes" id="UP000221438"/>
    </source>
</evidence>
<sequence length="87" mass="10235">MNTPTFSFPKIIFLIIYFMLYIPFFIRITSHKPLEFGLLSHTLILSSYLAITILNYKKKNNNKWTNCRMDKGAFCVLISKNKEKTPI</sequence>
<proteinExistence type="predicted"/>
<name>A0A2C0E4B6_BACCE</name>
<dbReference type="Proteomes" id="UP000221438">
    <property type="component" value="Unassembled WGS sequence"/>
</dbReference>
<dbReference type="EMBL" id="NUJQ01000030">
    <property type="protein sequence ID" value="PGQ06792.1"/>
    <property type="molecule type" value="Genomic_DNA"/>
</dbReference>
<organism evidence="1 2">
    <name type="scientific">Bacillus cereus</name>
    <dbReference type="NCBI Taxonomy" id="1396"/>
    <lineage>
        <taxon>Bacteria</taxon>
        <taxon>Bacillati</taxon>
        <taxon>Bacillota</taxon>
        <taxon>Bacilli</taxon>
        <taxon>Bacillales</taxon>
        <taxon>Bacillaceae</taxon>
        <taxon>Bacillus</taxon>
        <taxon>Bacillus cereus group</taxon>
    </lineage>
</organism>
<comment type="caution">
    <text evidence="1">The sequence shown here is derived from an EMBL/GenBank/DDBJ whole genome shotgun (WGS) entry which is preliminary data.</text>
</comment>
<accession>A0A2C0E4B6</accession>
<dbReference type="AlphaFoldDB" id="A0A2C0E4B6"/>
<gene>
    <name evidence="1" type="ORF">COA08_21300</name>
</gene>
<reference evidence="1 2" key="1">
    <citation type="submission" date="2017-09" db="EMBL/GenBank/DDBJ databases">
        <title>Large-scale bioinformatics analysis of Bacillus genomes uncovers conserved roles of natural products in bacterial physiology.</title>
        <authorList>
            <consortium name="Agbiome Team Llc"/>
            <person name="Bleich R.M."/>
            <person name="Grubbs K.J."/>
            <person name="Santa Maria K.C."/>
            <person name="Allen S.E."/>
            <person name="Farag S."/>
            <person name="Shank E.A."/>
            <person name="Bowers A."/>
        </authorList>
    </citation>
    <scope>NUCLEOTIDE SEQUENCE [LARGE SCALE GENOMIC DNA]</scope>
    <source>
        <strain evidence="1 2">AFS046104</strain>
    </source>
</reference>
<evidence type="ECO:0000313" key="1">
    <source>
        <dbReference type="EMBL" id="PGQ06792.1"/>
    </source>
</evidence>
<protein>
    <submittedName>
        <fullName evidence="1">Uncharacterized protein</fullName>
    </submittedName>
</protein>